<evidence type="ECO:0000313" key="11">
    <source>
        <dbReference type="Proteomes" id="UP000583929"/>
    </source>
</evidence>
<name>A0A7J6FQY0_CANSA</name>
<feature type="transmembrane region" description="Helical" evidence="8">
    <location>
        <begin position="418"/>
        <end position="441"/>
    </location>
</feature>
<evidence type="ECO:0000256" key="4">
    <source>
        <dbReference type="ARBA" id="ARBA00022989"/>
    </source>
</evidence>
<sequence>MESISIEDGEYSNHENTLNFLNAVKSDNIDWIRDLISFSSSSSLRALIETNNKNNGDTPLHVAVMLGNLEVVKLILDNMNIKIVRDLLQKPNKRRNTVLHEAVKNRNLDIVKLLLEKDSSLVNFNNEDGESPLFLAIDREFYEIAFHILSKIINNVKGILSQEKGSWSGRNGLNVMHAAVIRNKGQDEHGWTPLHYAAHLNEFGLVNKFLSKHSLICCIQDNEGMSPLHIAAKNVSVEALESLKEGSGSYRYKMFELLDKNNQTALHVAVESKNTFSIKRRFLVKKMLSFEECNYIINWKDKDGNTCFHLAAKSSIMVSAFINYDNSRIVLDITAVNNESMAIIDVYFRHVHFHLFTWLMMAVDTNYFCGKRSLESVRDLNGDDDNKLVLSSDIPKEKEMLVSFQPKQQRNNRDIMNVNLIVATIIVSITFAAGIHIPGGYNNDGNPILQENSSFRRFMTFNSLAFGFSSASVFLTFVSVLYNTTLKKRFPKSTSLYLFVVVLCLNIASIASSIWAYLMSTKVILLHTFAYFAFIFPVMYTFYVLIMDRVIYNRLRRPQILDAMEMSQSSITQNFTSCQALLPKNSIKSEISEKILNFFNAVKSDDIDQIENLLSSSPDLIENDNKDNGDTPLHVAVMLGNFEVVKLIVDNMNINLLRKPNKTRNTVLHEAVKNLNLDIVKFLLEKDSSLVNSNNEDGESPLFLAIDRELYEIASHILSKIENVGGILLDEKGSWSGRNGLNVMHAAVIRNKGKNPKIKGDGVIEKLLEKYGNNILEGKDEHGWTPLHYAAHLNEFHLVNKFLSKHSLICCIQDNKGMSPLHIAAKNDSIKAKHTSLVERMLSFKECNYIINWKDKDGNTCFHLAALTGSSIMIVDLIRDLRCYKTSLESVHDVNGDKPKEKEEEKEMVVSFEHKQQQCNINIGERGLHFSNEIVNVNLIVATIVASITFAAGIQIPGGFNDEGMAILQEQSWFKFFITFNSSSFGLSSASVLLTFVSVLYNTTVKRQFPKSTSLYFLPIVICLTIGSIASSIVAYMFSTRATMPLETKYPPWKFAFYAGGIALLWRNGSYVNLLRYTSNYVYVEIVFLEQGIWRLTGFYGSLIRNLNSVSWDQLRSLLQASSLP</sequence>
<dbReference type="GO" id="GO:0005886">
    <property type="term" value="C:plasma membrane"/>
    <property type="evidence" value="ECO:0007669"/>
    <property type="project" value="TreeGrafter"/>
</dbReference>
<feature type="transmembrane region" description="Helical" evidence="8">
    <location>
        <begin position="496"/>
        <end position="518"/>
    </location>
</feature>
<comment type="subcellular location">
    <subcellularLocation>
        <location evidence="1">Membrane</location>
        <topology evidence="1">Multi-pass membrane protein</topology>
    </subcellularLocation>
</comment>
<dbReference type="EMBL" id="JAATIQ010000188">
    <property type="protein sequence ID" value="KAF4372279.1"/>
    <property type="molecule type" value="Genomic_DNA"/>
</dbReference>
<organism evidence="10 11">
    <name type="scientific">Cannabis sativa</name>
    <name type="common">Hemp</name>
    <name type="synonym">Marijuana</name>
    <dbReference type="NCBI Taxonomy" id="3483"/>
    <lineage>
        <taxon>Eukaryota</taxon>
        <taxon>Viridiplantae</taxon>
        <taxon>Streptophyta</taxon>
        <taxon>Embryophyta</taxon>
        <taxon>Tracheophyta</taxon>
        <taxon>Spermatophyta</taxon>
        <taxon>Magnoliopsida</taxon>
        <taxon>eudicotyledons</taxon>
        <taxon>Gunneridae</taxon>
        <taxon>Pentapetalae</taxon>
        <taxon>rosids</taxon>
        <taxon>fabids</taxon>
        <taxon>Rosales</taxon>
        <taxon>Cannabaceae</taxon>
        <taxon>Cannabis</taxon>
    </lineage>
</organism>
<evidence type="ECO:0000256" key="8">
    <source>
        <dbReference type="SAM" id="Phobius"/>
    </source>
</evidence>
<feature type="transmembrane region" description="Helical" evidence="8">
    <location>
        <begin position="976"/>
        <end position="1003"/>
    </location>
</feature>
<feature type="transmembrane region" description="Helical" evidence="8">
    <location>
        <begin position="1015"/>
        <end position="1038"/>
    </location>
</feature>
<evidence type="ECO:0000256" key="7">
    <source>
        <dbReference type="PROSITE-ProRule" id="PRU00023"/>
    </source>
</evidence>
<dbReference type="PROSITE" id="PS50297">
    <property type="entry name" value="ANK_REP_REGION"/>
    <property type="match status" value="3"/>
</dbReference>
<evidence type="ECO:0000256" key="5">
    <source>
        <dbReference type="ARBA" id="ARBA00023043"/>
    </source>
</evidence>
<feature type="repeat" description="ANK" evidence="7">
    <location>
        <begin position="663"/>
        <end position="695"/>
    </location>
</feature>
<protein>
    <recommendedName>
        <fullName evidence="9">PGG domain-containing protein</fullName>
    </recommendedName>
</protein>
<accession>A0A7J6FQY0</accession>
<keyword evidence="3" id="KW-0677">Repeat</keyword>
<dbReference type="InterPro" id="IPR002110">
    <property type="entry name" value="Ankyrin_rpt"/>
</dbReference>
<feature type="repeat" description="ANK" evidence="7">
    <location>
        <begin position="628"/>
        <end position="651"/>
    </location>
</feature>
<feature type="non-terminal residue" evidence="10">
    <location>
        <position position="1"/>
    </location>
</feature>
<evidence type="ECO:0000313" key="10">
    <source>
        <dbReference type="EMBL" id="KAF4372279.1"/>
    </source>
</evidence>
<evidence type="ECO:0000259" key="9">
    <source>
        <dbReference type="Pfam" id="PF13962"/>
    </source>
</evidence>
<dbReference type="SMART" id="SM00248">
    <property type="entry name" value="ANK"/>
    <property type="match status" value="14"/>
</dbReference>
<feature type="transmembrane region" description="Helical" evidence="8">
    <location>
        <begin position="524"/>
        <end position="546"/>
    </location>
</feature>
<keyword evidence="11" id="KW-1185">Reference proteome</keyword>
<keyword evidence="4 8" id="KW-1133">Transmembrane helix</keyword>
<feature type="repeat" description="ANK" evidence="7">
    <location>
        <begin position="55"/>
        <end position="78"/>
    </location>
</feature>
<evidence type="ECO:0000256" key="6">
    <source>
        <dbReference type="ARBA" id="ARBA00023136"/>
    </source>
</evidence>
<feature type="transmembrane region" description="Helical" evidence="8">
    <location>
        <begin position="935"/>
        <end position="956"/>
    </location>
</feature>
<dbReference type="AlphaFoldDB" id="A0A7J6FQY0"/>
<dbReference type="InterPro" id="IPR036770">
    <property type="entry name" value="Ankyrin_rpt-contain_sf"/>
</dbReference>
<proteinExistence type="predicted"/>
<evidence type="ECO:0000256" key="3">
    <source>
        <dbReference type="ARBA" id="ARBA00022737"/>
    </source>
</evidence>
<dbReference type="Gene3D" id="1.25.40.20">
    <property type="entry name" value="Ankyrin repeat-containing domain"/>
    <property type="match status" value="4"/>
</dbReference>
<keyword evidence="2 8" id="KW-0812">Transmembrane</keyword>
<evidence type="ECO:0000256" key="1">
    <source>
        <dbReference type="ARBA" id="ARBA00004141"/>
    </source>
</evidence>
<comment type="caution">
    <text evidence="10">The sequence shown here is derived from an EMBL/GenBank/DDBJ whole genome shotgun (WGS) entry which is preliminary data.</text>
</comment>
<keyword evidence="6 8" id="KW-0472">Membrane</keyword>
<dbReference type="Pfam" id="PF13962">
    <property type="entry name" value="PGG"/>
    <property type="match status" value="2"/>
</dbReference>
<feature type="repeat" description="ANK" evidence="7">
    <location>
        <begin position="94"/>
        <end position="126"/>
    </location>
</feature>
<dbReference type="PANTHER" id="PTHR24186:SF50">
    <property type="entry name" value="ANKYRIN REPEAT-CONTAINING PROTEIN ITN1-LIKE ISOFORM X1"/>
    <property type="match status" value="1"/>
</dbReference>
<feature type="domain" description="PGG" evidence="9">
    <location>
        <begin position="412"/>
        <end position="514"/>
    </location>
</feature>
<dbReference type="PANTHER" id="PTHR24186">
    <property type="entry name" value="PROTEIN PHOSPHATASE 1 REGULATORY SUBUNIT"/>
    <property type="match status" value="1"/>
</dbReference>
<gene>
    <name evidence="10" type="ORF">G4B88_007023</name>
</gene>
<feature type="domain" description="PGG" evidence="9">
    <location>
        <begin position="932"/>
        <end position="1040"/>
    </location>
</feature>
<dbReference type="SUPFAM" id="SSF48403">
    <property type="entry name" value="Ankyrin repeat"/>
    <property type="match status" value="2"/>
</dbReference>
<reference evidence="10 11" key="1">
    <citation type="journal article" date="2020" name="bioRxiv">
        <title>Sequence and annotation of 42 cannabis genomes reveals extensive copy number variation in cannabinoid synthesis and pathogen resistance genes.</title>
        <authorList>
            <person name="Mckernan K.J."/>
            <person name="Helbert Y."/>
            <person name="Kane L.T."/>
            <person name="Ebling H."/>
            <person name="Zhang L."/>
            <person name="Liu B."/>
            <person name="Eaton Z."/>
            <person name="Mclaughlin S."/>
            <person name="Kingan S."/>
            <person name="Baybayan P."/>
            <person name="Concepcion G."/>
            <person name="Jordan M."/>
            <person name="Riva A."/>
            <person name="Barbazuk W."/>
            <person name="Harkins T."/>
        </authorList>
    </citation>
    <scope>NUCLEOTIDE SEQUENCE [LARGE SCALE GENOMIC DNA]</scope>
    <source>
        <strain evidence="11">cv. Jamaican Lion 4</strain>
        <tissue evidence="10">Leaf</tissue>
    </source>
</reference>
<dbReference type="Pfam" id="PF12796">
    <property type="entry name" value="Ank_2"/>
    <property type="match status" value="4"/>
</dbReference>
<dbReference type="Proteomes" id="UP000583929">
    <property type="component" value="Unassembled WGS sequence"/>
</dbReference>
<evidence type="ECO:0000256" key="2">
    <source>
        <dbReference type="ARBA" id="ARBA00022692"/>
    </source>
</evidence>
<keyword evidence="5 7" id="KW-0040">ANK repeat</keyword>
<feature type="transmembrane region" description="Helical" evidence="8">
    <location>
        <begin position="461"/>
        <end position="484"/>
    </location>
</feature>
<dbReference type="PROSITE" id="PS50088">
    <property type="entry name" value="ANK_REPEAT"/>
    <property type="match status" value="4"/>
</dbReference>
<dbReference type="InterPro" id="IPR026961">
    <property type="entry name" value="PGG_dom"/>
</dbReference>